<keyword evidence="1" id="KW-0812">Transmembrane</keyword>
<proteinExistence type="predicted"/>
<dbReference type="KEGG" id="nano:G5V58_15020"/>
<dbReference type="EMBL" id="CP049257">
    <property type="protein sequence ID" value="QIG43908.1"/>
    <property type="molecule type" value="Genomic_DNA"/>
</dbReference>
<dbReference type="InterPro" id="IPR008407">
    <property type="entry name" value="Brnchd-chn_aa_trnsp_AzlD"/>
</dbReference>
<gene>
    <name evidence="2" type="ORF">G5V58_15020</name>
</gene>
<keyword evidence="3" id="KW-1185">Reference proteome</keyword>
<name>A0A6G6WEZ9_9ACTN</name>
<dbReference type="RefSeq" id="WP_165234307.1">
    <property type="nucleotide sequence ID" value="NZ_CP049257.1"/>
</dbReference>
<feature type="transmembrane region" description="Helical" evidence="1">
    <location>
        <begin position="35"/>
        <end position="56"/>
    </location>
</feature>
<feature type="transmembrane region" description="Helical" evidence="1">
    <location>
        <begin position="61"/>
        <end position="78"/>
    </location>
</feature>
<evidence type="ECO:0000313" key="2">
    <source>
        <dbReference type="EMBL" id="QIG43908.1"/>
    </source>
</evidence>
<organism evidence="2 3">
    <name type="scientific">Nocardioides anomalus</name>
    <dbReference type="NCBI Taxonomy" id="2712223"/>
    <lineage>
        <taxon>Bacteria</taxon>
        <taxon>Bacillati</taxon>
        <taxon>Actinomycetota</taxon>
        <taxon>Actinomycetes</taxon>
        <taxon>Propionibacteriales</taxon>
        <taxon>Nocardioidaceae</taxon>
        <taxon>Nocardioides</taxon>
    </lineage>
</organism>
<reference evidence="2 3" key="1">
    <citation type="submission" date="2020-02" db="EMBL/GenBank/DDBJ databases">
        <title>Full genome sequence of Nocardioides sp. R-3366.</title>
        <authorList>
            <person name="Im W.-T."/>
        </authorList>
    </citation>
    <scope>NUCLEOTIDE SEQUENCE [LARGE SCALE GENOMIC DNA]</scope>
    <source>
        <strain evidence="2 3">R-3366</strain>
    </source>
</reference>
<sequence>MTIWLAIGLLALTTALIKAAGPVVFGGRTPGPRFLAVVAMMAPALLAALVVTSVFADGRHLGVGAEVVGVAAGAVLLWRGRSVVLAVVVAVALTALVRALF</sequence>
<protein>
    <submittedName>
        <fullName evidence="2">AzlD domain-containing protein</fullName>
    </submittedName>
</protein>
<evidence type="ECO:0000256" key="1">
    <source>
        <dbReference type="SAM" id="Phobius"/>
    </source>
</evidence>
<dbReference type="AlphaFoldDB" id="A0A6G6WEZ9"/>
<evidence type="ECO:0000313" key="3">
    <source>
        <dbReference type="Proteomes" id="UP000502996"/>
    </source>
</evidence>
<accession>A0A6G6WEZ9</accession>
<keyword evidence="1" id="KW-1133">Transmembrane helix</keyword>
<keyword evidence="1" id="KW-0472">Membrane</keyword>
<dbReference type="Proteomes" id="UP000502996">
    <property type="component" value="Chromosome"/>
</dbReference>
<dbReference type="Pfam" id="PF05437">
    <property type="entry name" value="AzlD"/>
    <property type="match status" value="1"/>
</dbReference>
<feature type="transmembrane region" description="Helical" evidence="1">
    <location>
        <begin position="84"/>
        <end position="100"/>
    </location>
</feature>